<dbReference type="Pfam" id="PF05226">
    <property type="entry name" value="CHASE2"/>
    <property type="match status" value="1"/>
</dbReference>
<proteinExistence type="predicted"/>
<keyword evidence="1" id="KW-0812">Transmembrane</keyword>
<sequence length="680" mass="77074">MATKLWTTIKQRVKLWREVILPGALIVGIVILVRCTGVLQVQEWMAFDYFLQLRPSEAVDQRIVIVGINEDDLKNMGGFPIPDRYLARMLNILHEYQPRVIGLDLFKDLQNSPGRDLLAQALKDIPNIIGIEVVLNSEDTLNIKPPPELPPERVGFADFIVDPDGKMRRYLLASRTWPKETSPGELKYSLALRLAQAYLAAEDISFEHGSIELDSTSIHTQAATKNPKSTDPIKFAQTTLPRFLPNAGGYVEADANGNQILLNFRVHSKPCQVLSLIDIVERKFNPNLIRDRIIIIGMTAASVKDRVSTAAVKSTIFSQKQRNSSNHYQLIDGVEVHAHATSQIISAVLDQRPLLRVWTEPWEYLWIILWGLLGIALGIVFPSPWKSLLSIVIASLILTIIGYFLIIVGWWIPFVPTLLALCGAGLTTLFFDRNLRFDFEQRSLTIERTFEAVHNGPLQHLAVILRSTEENKLSSEQLRSQLQCLNQELRSIYKSMKQEVLTQSEGFYLDDHLTLDIETSISELLYQVYDNTLERDFPCLATIKTYIPPNFAPLEKSHFTLDQKWSLCLFLQEALCNVGKHGRGATRLDVICSQEAGWYSIRIIDNGVGLGNSSNSIAGNQGTKQAQELAKKLKGKFQRYLNYPQGTICELSWPISGRWRLKLNKWLRVFSKLNFKILKV</sequence>
<evidence type="ECO:0000259" key="2">
    <source>
        <dbReference type="SMART" id="SM01080"/>
    </source>
</evidence>
<dbReference type="Gene3D" id="3.30.565.10">
    <property type="entry name" value="Histidine kinase-like ATPase, C-terminal domain"/>
    <property type="match status" value="1"/>
</dbReference>
<feature type="transmembrane region" description="Helical" evidence="1">
    <location>
        <begin position="418"/>
        <end position="435"/>
    </location>
</feature>
<evidence type="ECO:0000313" key="3">
    <source>
        <dbReference type="EMBL" id="NER28192.1"/>
    </source>
</evidence>
<dbReference type="AlphaFoldDB" id="A0A6B3NC69"/>
<reference evidence="3" key="1">
    <citation type="submission" date="2019-11" db="EMBL/GenBank/DDBJ databases">
        <title>Genomic insights into an expanded diversity of filamentous marine cyanobacteria reveals the extraordinary biosynthetic potential of Moorea and Okeania.</title>
        <authorList>
            <person name="Ferreira Leao T."/>
            <person name="Wang M."/>
            <person name="Moss N."/>
            <person name="Da Silva R."/>
            <person name="Sanders J."/>
            <person name="Nurk S."/>
            <person name="Gurevich A."/>
            <person name="Humphrey G."/>
            <person name="Reher R."/>
            <person name="Zhu Q."/>
            <person name="Belda-Ferre P."/>
            <person name="Glukhov E."/>
            <person name="Rex R."/>
            <person name="Dorrestein P.C."/>
            <person name="Knight R."/>
            <person name="Pevzner P."/>
            <person name="Gerwick W.H."/>
            <person name="Gerwick L."/>
        </authorList>
    </citation>
    <scope>NUCLEOTIDE SEQUENCE</scope>
    <source>
        <strain evidence="3">SIO1C4</strain>
    </source>
</reference>
<dbReference type="InterPro" id="IPR036890">
    <property type="entry name" value="HATPase_C_sf"/>
</dbReference>
<name>A0A6B3NC69_9CYAN</name>
<dbReference type="SUPFAM" id="SSF55874">
    <property type="entry name" value="ATPase domain of HSP90 chaperone/DNA topoisomerase II/histidine kinase"/>
    <property type="match status" value="1"/>
</dbReference>
<feature type="domain" description="CHASE2" evidence="2">
    <location>
        <begin position="39"/>
        <end position="377"/>
    </location>
</feature>
<feature type="transmembrane region" description="Helical" evidence="1">
    <location>
        <begin position="364"/>
        <end position="381"/>
    </location>
</feature>
<evidence type="ECO:0000256" key="1">
    <source>
        <dbReference type="SAM" id="Phobius"/>
    </source>
</evidence>
<dbReference type="EMBL" id="JAAHFQ010000182">
    <property type="protein sequence ID" value="NER28192.1"/>
    <property type="molecule type" value="Genomic_DNA"/>
</dbReference>
<comment type="caution">
    <text evidence="3">The sequence shown here is derived from an EMBL/GenBank/DDBJ whole genome shotgun (WGS) entry which is preliminary data.</text>
</comment>
<feature type="transmembrane region" description="Helical" evidence="1">
    <location>
        <begin position="388"/>
        <end position="412"/>
    </location>
</feature>
<dbReference type="SMART" id="SM01080">
    <property type="entry name" value="CHASE2"/>
    <property type="match status" value="1"/>
</dbReference>
<dbReference type="InterPro" id="IPR007890">
    <property type="entry name" value="CHASE2"/>
</dbReference>
<accession>A0A6B3NC69</accession>
<gene>
    <name evidence="3" type="ORF">F6J89_11310</name>
</gene>
<protein>
    <submittedName>
        <fullName evidence="3">CHASE2 domain-containing protein</fullName>
    </submittedName>
</protein>
<keyword evidence="1" id="KW-0472">Membrane</keyword>
<organism evidence="3">
    <name type="scientific">Symploca sp. SIO1C4</name>
    <dbReference type="NCBI Taxonomy" id="2607765"/>
    <lineage>
        <taxon>Bacteria</taxon>
        <taxon>Bacillati</taxon>
        <taxon>Cyanobacteriota</taxon>
        <taxon>Cyanophyceae</taxon>
        <taxon>Coleofasciculales</taxon>
        <taxon>Coleofasciculaceae</taxon>
        <taxon>Symploca</taxon>
    </lineage>
</organism>
<feature type="transmembrane region" description="Helical" evidence="1">
    <location>
        <begin position="20"/>
        <end position="39"/>
    </location>
</feature>
<keyword evidence="1" id="KW-1133">Transmembrane helix</keyword>